<dbReference type="AlphaFoldDB" id="A0A3T0N061"/>
<dbReference type="KEGG" id="sedi:EBB79_05435"/>
<dbReference type="GO" id="GO:0043818">
    <property type="term" value="F:precorrin-3B synthase activity"/>
    <property type="evidence" value="ECO:0007669"/>
    <property type="project" value="UniProtKB-EC"/>
</dbReference>
<dbReference type="RefSeq" id="WP_127747943.1">
    <property type="nucleotide sequence ID" value="NZ_CP033219.1"/>
</dbReference>
<dbReference type="InterPro" id="IPR005117">
    <property type="entry name" value="NiRdtase/SiRdtase_haem-b_fer"/>
</dbReference>
<dbReference type="InterPro" id="IPR012798">
    <property type="entry name" value="Cbl_synth_CobG-like"/>
</dbReference>
<dbReference type="InterPro" id="IPR051329">
    <property type="entry name" value="NIR_SIR_4Fe-4S"/>
</dbReference>
<evidence type="ECO:0000256" key="3">
    <source>
        <dbReference type="ARBA" id="ARBA00022723"/>
    </source>
</evidence>
<dbReference type="Gene3D" id="3.30.413.10">
    <property type="entry name" value="Sulfite Reductase Hemoprotein, domain 1"/>
    <property type="match status" value="1"/>
</dbReference>
<evidence type="ECO:0000256" key="5">
    <source>
        <dbReference type="ARBA" id="ARBA00023004"/>
    </source>
</evidence>
<keyword evidence="2" id="KW-0349">Heme</keyword>
<proteinExistence type="predicted"/>
<gene>
    <name evidence="8" type="primary">cobG</name>
    <name evidence="8" type="ORF">EBB79_05435</name>
</gene>
<name>A0A3T0N061_9RHOB</name>
<accession>A0A3T0N061</accession>
<evidence type="ECO:0000256" key="2">
    <source>
        <dbReference type="ARBA" id="ARBA00022617"/>
    </source>
</evidence>
<dbReference type="EC" id="1.14.13.83" evidence="8"/>
<evidence type="ECO:0000259" key="7">
    <source>
        <dbReference type="Pfam" id="PF03460"/>
    </source>
</evidence>
<dbReference type="SUPFAM" id="SSF55124">
    <property type="entry name" value="Nitrite/Sulfite reductase N-terminal domain-like"/>
    <property type="match status" value="1"/>
</dbReference>
<organism evidence="8 9">
    <name type="scientific">Parasedimentitalea marina</name>
    <dbReference type="NCBI Taxonomy" id="2483033"/>
    <lineage>
        <taxon>Bacteria</taxon>
        <taxon>Pseudomonadati</taxon>
        <taxon>Pseudomonadota</taxon>
        <taxon>Alphaproteobacteria</taxon>
        <taxon>Rhodobacterales</taxon>
        <taxon>Paracoccaceae</taxon>
        <taxon>Parasedimentitalea</taxon>
    </lineage>
</organism>
<sequence length="387" mass="40704">MSKIATPKVYGWCPGALRPMMSGDGLVVRIRAPLGRLSQDQARGVAALSQYYGNGILEVSARANLQMRGVTKDHHPTLISALQDLGLADTDPAAEARRNVLVAPFWCAGDETHTLARHLSNALVKATDLTLPGKFGFAVDTGPAPVLRDTAADIRIERNNDGLVLVADGAKTGLQVTMDTVVVQALTLARWFLTHGGAPDGRGRMHPLIARRAPPSAHSAALAPPAPQQRLEQVAAGRLVGLEFGQIAATDFAALANLGPLRLTPWRMLLVEHAEEIPAQPGLILDATDPRLQVSACTGAPGCLQALSPTRQLARDLAPYVPADSTLHVSGCTKGCARPNAAAQTLTATATDTFDLIRNGKASDRPALTNLSATTLRAAPDILTKGS</sequence>
<evidence type="ECO:0000313" key="9">
    <source>
        <dbReference type="Proteomes" id="UP000283063"/>
    </source>
</evidence>
<feature type="domain" description="Nitrite/Sulfite reductase ferredoxin-like" evidence="7">
    <location>
        <begin position="19"/>
        <end position="84"/>
    </location>
</feature>
<dbReference type="GO" id="GO:0046872">
    <property type="term" value="F:metal ion binding"/>
    <property type="evidence" value="ECO:0007669"/>
    <property type="project" value="UniProtKB-KW"/>
</dbReference>
<evidence type="ECO:0000256" key="6">
    <source>
        <dbReference type="ARBA" id="ARBA00023014"/>
    </source>
</evidence>
<dbReference type="InterPro" id="IPR045854">
    <property type="entry name" value="NO2/SO3_Rdtase_4Fe4S_sf"/>
</dbReference>
<keyword evidence="5" id="KW-0408">Iron</keyword>
<dbReference type="PANTHER" id="PTHR32439">
    <property type="entry name" value="FERREDOXIN--NITRITE REDUCTASE, CHLOROPLASTIC"/>
    <property type="match status" value="1"/>
</dbReference>
<keyword evidence="6" id="KW-0411">Iron-sulfur</keyword>
<keyword evidence="4 8" id="KW-0560">Oxidoreductase</keyword>
<keyword evidence="1" id="KW-0004">4Fe-4S</keyword>
<dbReference type="Gene3D" id="3.90.480.20">
    <property type="match status" value="1"/>
</dbReference>
<dbReference type="Proteomes" id="UP000283063">
    <property type="component" value="Chromosome"/>
</dbReference>
<evidence type="ECO:0000256" key="1">
    <source>
        <dbReference type="ARBA" id="ARBA00022485"/>
    </source>
</evidence>
<keyword evidence="9" id="KW-1185">Reference proteome</keyword>
<evidence type="ECO:0000256" key="4">
    <source>
        <dbReference type="ARBA" id="ARBA00023002"/>
    </source>
</evidence>
<dbReference type="OrthoDB" id="7459360at2"/>
<dbReference type="GO" id="GO:0051539">
    <property type="term" value="F:4 iron, 4 sulfur cluster binding"/>
    <property type="evidence" value="ECO:0007669"/>
    <property type="project" value="UniProtKB-KW"/>
</dbReference>
<evidence type="ECO:0000313" key="8">
    <source>
        <dbReference type="EMBL" id="AZV77387.1"/>
    </source>
</evidence>
<protein>
    <submittedName>
        <fullName evidence="8">Precorrin-3B synthase</fullName>
        <ecNumber evidence="8">1.14.13.83</ecNumber>
    </submittedName>
</protein>
<dbReference type="Pfam" id="PF03460">
    <property type="entry name" value="NIR_SIR_ferr"/>
    <property type="match status" value="1"/>
</dbReference>
<dbReference type="SUPFAM" id="SSF56014">
    <property type="entry name" value="Nitrite and sulphite reductase 4Fe-4S domain-like"/>
    <property type="match status" value="1"/>
</dbReference>
<dbReference type="InterPro" id="IPR036136">
    <property type="entry name" value="Nit/Sulf_reduc_fer-like_dom_sf"/>
</dbReference>
<keyword evidence="3" id="KW-0479">Metal-binding</keyword>
<dbReference type="PANTHER" id="PTHR32439:SF9">
    <property type="entry name" value="BLR3264 PROTEIN"/>
    <property type="match status" value="1"/>
</dbReference>
<dbReference type="EMBL" id="CP033219">
    <property type="protein sequence ID" value="AZV77387.1"/>
    <property type="molecule type" value="Genomic_DNA"/>
</dbReference>
<reference evidence="8 9" key="1">
    <citation type="submission" date="2018-10" db="EMBL/GenBank/DDBJ databases">
        <title>Parasedimentitalea marina sp. nov., a psychrophilic bacterium isolated from deep seawater of the New Britain Trench.</title>
        <authorList>
            <person name="Cao J."/>
        </authorList>
    </citation>
    <scope>NUCLEOTIDE SEQUENCE [LARGE SCALE GENOMIC DNA]</scope>
    <source>
        <strain evidence="8 9">W43</strain>
    </source>
</reference>
<dbReference type="NCBIfam" id="TIGR02435">
    <property type="entry name" value="CobG"/>
    <property type="match status" value="1"/>
</dbReference>